<dbReference type="AlphaFoldDB" id="A0A1H6KA11"/>
<evidence type="ECO:0000313" key="3">
    <source>
        <dbReference type="Proteomes" id="UP000199634"/>
    </source>
</evidence>
<feature type="signal peptide" evidence="1">
    <location>
        <begin position="1"/>
        <end position="20"/>
    </location>
</feature>
<dbReference type="EMBL" id="FNXE01000008">
    <property type="protein sequence ID" value="SEH68638.1"/>
    <property type="molecule type" value="Genomic_DNA"/>
</dbReference>
<organism evidence="2 3">
    <name type="scientific">Paenimyroides marinum</name>
    <dbReference type="NCBI Taxonomy" id="1159016"/>
    <lineage>
        <taxon>Bacteria</taxon>
        <taxon>Pseudomonadati</taxon>
        <taxon>Bacteroidota</taxon>
        <taxon>Flavobacteriia</taxon>
        <taxon>Flavobacteriales</taxon>
        <taxon>Flavobacteriaceae</taxon>
        <taxon>Paenimyroides</taxon>
    </lineage>
</organism>
<evidence type="ECO:0000313" key="2">
    <source>
        <dbReference type="EMBL" id="SEH68638.1"/>
    </source>
</evidence>
<name>A0A1H6KA11_9FLAO</name>
<gene>
    <name evidence="2" type="ORF">SAMN02927937_00876</name>
</gene>
<sequence length="224" mass="26511">MRKIIIYSILLLASTSSAYSQSKYKFGARAGIDLLLTKNEPNIFDIAIYPAIPLKAGFFIRREHESIDLQVSLTYSRQKFSKSYNLNYKEFEDYKFDEFYTDSYWDLEFNIIKKLNNNFRPFFGIGTVYKRNPGYYAPFIYENKDGIKILSTEEISNDKRFNFYINTGVSYLFKSKTINIEPRLSLGYTFANRDITHIQFYDNSNATLSYRKLFYSFSFNFILN</sequence>
<feature type="chain" id="PRO_5011508163" description="Outer membrane protein beta-barrel domain-containing protein" evidence="1">
    <location>
        <begin position="21"/>
        <end position="224"/>
    </location>
</feature>
<dbReference type="Proteomes" id="UP000199634">
    <property type="component" value="Unassembled WGS sequence"/>
</dbReference>
<keyword evidence="3" id="KW-1185">Reference proteome</keyword>
<evidence type="ECO:0000256" key="1">
    <source>
        <dbReference type="SAM" id="SignalP"/>
    </source>
</evidence>
<dbReference type="RefSeq" id="WP_091096727.1">
    <property type="nucleotide sequence ID" value="NZ_FNXE01000008.1"/>
</dbReference>
<dbReference type="STRING" id="1159016.SAMN02927937_00876"/>
<evidence type="ECO:0008006" key="4">
    <source>
        <dbReference type="Google" id="ProtNLM"/>
    </source>
</evidence>
<proteinExistence type="predicted"/>
<protein>
    <recommendedName>
        <fullName evidence="4">Outer membrane protein beta-barrel domain-containing protein</fullName>
    </recommendedName>
</protein>
<accession>A0A1H6KA11</accession>
<keyword evidence="1" id="KW-0732">Signal</keyword>
<reference evidence="2 3" key="1">
    <citation type="submission" date="2016-10" db="EMBL/GenBank/DDBJ databases">
        <authorList>
            <person name="de Groot N.N."/>
        </authorList>
    </citation>
    <scope>NUCLEOTIDE SEQUENCE [LARGE SCALE GENOMIC DNA]</scope>
    <source>
        <strain evidence="2 3">CGMCC 1.10825</strain>
    </source>
</reference>